<gene>
    <name evidence="13" type="ORF">LODBEIA_P18140</name>
</gene>
<dbReference type="CDD" id="cd03244">
    <property type="entry name" value="ABCC_MRP_domain2"/>
    <property type="match status" value="1"/>
</dbReference>
<organism evidence="13 14">
    <name type="scientific">Lodderomyces beijingensis</name>
    <dbReference type="NCBI Taxonomy" id="1775926"/>
    <lineage>
        <taxon>Eukaryota</taxon>
        <taxon>Fungi</taxon>
        <taxon>Dikarya</taxon>
        <taxon>Ascomycota</taxon>
        <taxon>Saccharomycotina</taxon>
        <taxon>Pichiomycetes</taxon>
        <taxon>Debaryomycetaceae</taxon>
        <taxon>Candida/Lodderomyces clade</taxon>
        <taxon>Lodderomyces</taxon>
    </lineage>
</organism>
<dbReference type="Pfam" id="PF00664">
    <property type="entry name" value="ABC_membrane"/>
    <property type="match status" value="2"/>
</dbReference>
<dbReference type="Gene3D" id="1.20.1560.10">
    <property type="entry name" value="ABC transporter type 1, transmembrane domain"/>
    <property type="match status" value="2"/>
</dbReference>
<dbReference type="SUPFAM" id="SSF90123">
    <property type="entry name" value="ABC transporter transmembrane region"/>
    <property type="match status" value="2"/>
</dbReference>
<dbReference type="SMART" id="SM00382">
    <property type="entry name" value="AAA"/>
    <property type="match status" value="2"/>
</dbReference>
<dbReference type="InterPro" id="IPR003593">
    <property type="entry name" value="AAA+_ATPase"/>
</dbReference>
<feature type="transmembrane region" description="Helical" evidence="10">
    <location>
        <begin position="498"/>
        <end position="518"/>
    </location>
</feature>
<accession>A0ABP0ZMT8</accession>
<evidence type="ECO:0000256" key="3">
    <source>
        <dbReference type="ARBA" id="ARBA00022692"/>
    </source>
</evidence>
<dbReference type="Pfam" id="PF00005">
    <property type="entry name" value="ABC_tran"/>
    <property type="match status" value="2"/>
</dbReference>
<protein>
    <submittedName>
        <fullName evidence="13">Uncharacterized protein</fullName>
    </submittedName>
</protein>
<dbReference type="SUPFAM" id="SSF52540">
    <property type="entry name" value="P-loop containing nucleoside triphosphate hydrolases"/>
    <property type="match status" value="2"/>
</dbReference>
<dbReference type="EMBL" id="OZ022406">
    <property type="protein sequence ID" value="CAK9437436.1"/>
    <property type="molecule type" value="Genomic_DNA"/>
</dbReference>
<feature type="compositionally biased region" description="Polar residues" evidence="9">
    <location>
        <begin position="914"/>
        <end position="923"/>
    </location>
</feature>
<evidence type="ECO:0000259" key="11">
    <source>
        <dbReference type="PROSITE" id="PS50893"/>
    </source>
</evidence>
<dbReference type="PROSITE" id="PS50929">
    <property type="entry name" value="ABC_TM1F"/>
    <property type="match status" value="2"/>
</dbReference>
<dbReference type="InterPro" id="IPR056227">
    <property type="entry name" value="TMD0_ABC"/>
</dbReference>
<feature type="transmembrane region" description="Helical" evidence="10">
    <location>
        <begin position="1112"/>
        <end position="1132"/>
    </location>
</feature>
<reference evidence="13 14" key="1">
    <citation type="submission" date="2024-03" db="EMBL/GenBank/DDBJ databases">
        <authorList>
            <person name="Brejova B."/>
        </authorList>
    </citation>
    <scope>NUCLEOTIDE SEQUENCE [LARGE SCALE GENOMIC DNA]</scope>
    <source>
        <strain evidence="13 14">CBS 14171</strain>
    </source>
</reference>
<evidence type="ECO:0000259" key="12">
    <source>
        <dbReference type="PROSITE" id="PS50929"/>
    </source>
</evidence>
<feature type="domain" description="ABC transporter" evidence="11">
    <location>
        <begin position="1295"/>
        <end position="1540"/>
    </location>
</feature>
<keyword evidence="8 10" id="KW-0472">Membrane</keyword>
<feature type="transmembrane region" description="Helical" evidence="10">
    <location>
        <begin position="1013"/>
        <end position="1040"/>
    </location>
</feature>
<feature type="domain" description="ABC transmembrane type-1" evidence="12">
    <location>
        <begin position="300"/>
        <end position="565"/>
    </location>
</feature>
<dbReference type="PROSITE" id="PS00211">
    <property type="entry name" value="ABC_TRANSPORTER_1"/>
    <property type="match status" value="2"/>
</dbReference>
<evidence type="ECO:0000256" key="6">
    <source>
        <dbReference type="ARBA" id="ARBA00022840"/>
    </source>
</evidence>
<dbReference type="InterPro" id="IPR003439">
    <property type="entry name" value="ABC_transporter-like_ATP-bd"/>
</dbReference>
<dbReference type="PANTHER" id="PTHR24223:SF443">
    <property type="entry name" value="MULTIDRUG-RESISTANCE LIKE PROTEIN 1, ISOFORM I"/>
    <property type="match status" value="1"/>
</dbReference>
<feature type="transmembrane region" description="Helical" evidence="10">
    <location>
        <begin position="317"/>
        <end position="337"/>
    </location>
</feature>
<evidence type="ECO:0000313" key="13">
    <source>
        <dbReference type="EMBL" id="CAK9437436.1"/>
    </source>
</evidence>
<dbReference type="GeneID" id="92207010"/>
<evidence type="ECO:0000256" key="1">
    <source>
        <dbReference type="ARBA" id="ARBA00004128"/>
    </source>
</evidence>
<evidence type="ECO:0000256" key="2">
    <source>
        <dbReference type="ARBA" id="ARBA00022448"/>
    </source>
</evidence>
<dbReference type="InterPro" id="IPR027417">
    <property type="entry name" value="P-loop_NTPase"/>
</dbReference>
<feature type="transmembrane region" description="Helical" evidence="10">
    <location>
        <begin position="424"/>
        <end position="443"/>
    </location>
</feature>
<keyword evidence="14" id="KW-1185">Reference proteome</keyword>
<keyword evidence="6" id="KW-0067">ATP-binding</keyword>
<feature type="transmembrane region" description="Helical" evidence="10">
    <location>
        <begin position="29"/>
        <end position="53"/>
    </location>
</feature>
<evidence type="ECO:0000256" key="10">
    <source>
        <dbReference type="SAM" id="Phobius"/>
    </source>
</evidence>
<dbReference type="Gene3D" id="3.40.50.300">
    <property type="entry name" value="P-loop containing nucleotide triphosphate hydrolases"/>
    <property type="match status" value="2"/>
</dbReference>
<feature type="region of interest" description="Disordered" evidence="9">
    <location>
        <begin position="871"/>
        <end position="923"/>
    </location>
</feature>
<dbReference type="CDD" id="cd18603">
    <property type="entry name" value="ABC_6TM_MRP1_2_3_6_D2_like"/>
    <property type="match status" value="1"/>
</dbReference>
<dbReference type="InterPro" id="IPR050173">
    <property type="entry name" value="ABC_transporter_C-like"/>
</dbReference>
<keyword evidence="4" id="KW-0677">Repeat</keyword>
<feature type="domain" description="ABC transmembrane type-1" evidence="12">
    <location>
        <begin position="976"/>
        <end position="1257"/>
    </location>
</feature>
<dbReference type="PROSITE" id="PS50893">
    <property type="entry name" value="ABC_TRANSPORTER_2"/>
    <property type="match status" value="2"/>
</dbReference>
<feature type="transmembrane region" description="Helical" evidence="10">
    <location>
        <begin position="972"/>
        <end position="993"/>
    </location>
</feature>
<feature type="transmembrane region" description="Helical" evidence="10">
    <location>
        <begin position="270"/>
        <end position="288"/>
    </location>
</feature>
<keyword evidence="2" id="KW-0813">Transport</keyword>
<keyword evidence="7 10" id="KW-1133">Transmembrane helix</keyword>
<dbReference type="PANTHER" id="PTHR24223">
    <property type="entry name" value="ATP-BINDING CASSETTE SUB-FAMILY C"/>
    <property type="match status" value="1"/>
</dbReference>
<dbReference type="RefSeq" id="XP_066828752.1">
    <property type="nucleotide sequence ID" value="XM_066971744.1"/>
</dbReference>
<evidence type="ECO:0000256" key="5">
    <source>
        <dbReference type="ARBA" id="ARBA00022741"/>
    </source>
</evidence>
<evidence type="ECO:0000256" key="4">
    <source>
        <dbReference type="ARBA" id="ARBA00022737"/>
    </source>
</evidence>
<dbReference type="Pfam" id="PF24357">
    <property type="entry name" value="TMD0_ABC"/>
    <property type="match status" value="1"/>
</dbReference>
<evidence type="ECO:0000313" key="14">
    <source>
        <dbReference type="Proteomes" id="UP001497383"/>
    </source>
</evidence>
<feature type="transmembrane region" description="Helical" evidence="10">
    <location>
        <begin position="140"/>
        <end position="157"/>
    </location>
</feature>
<keyword evidence="3 10" id="KW-0812">Transmembrane</keyword>
<feature type="transmembrane region" description="Helical" evidence="10">
    <location>
        <begin position="74"/>
        <end position="97"/>
    </location>
</feature>
<feature type="compositionally biased region" description="Low complexity" evidence="9">
    <location>
        <begin position="902"/>
        <end position="913"/>
    </location>
</feature>
<dbReference type="Proteomes" id="UP001497383">
    <property type="component" value="Chromosome 2"/>
</dbReference>
<feature type="domain" description="ABC transporter" evidence="11">
    <location>
        <begin position="627"/>
        <end position="864"/>
    </location>
</feature>
<dbReference type="CDD" id="cd18579">
    <property type="entry name" value="ABC_6TM_ABCC_D1"/>
    <property type="match status" value="1"/>
</dbReference>
<feature type="transmembrane region" description="Helical" evidence="10">
    <location>
        <begin position="109"/>
        <end position="128"/>
    </location>
</feature>
<dbReference type="CDD" id="cd03250">
    <property type="entry name" value="ABCC_MRP_domain1"/>
    <property type="match status" value="1"/>
</dbReference>
<sequence length="1547" mass="172918">MPYPELRCGAQSLLEPMAPNKDNAFNPCFLTATLALSSFVFAISGSLALVGLLRSPKFGSSLSLLSSSPRSTGWWHYFRSAAVLVEVVVFAYVSSFISIHERFADQKLVAFGITNLLLVFIILPLHALEPSRAPVQQSVLLIWWPIFTLFMMALYFQDNYTDWVVIQSVKSIKSVELFLILDAVAIFYMEYFRWRPSAELITAFKQRGDEAKLRKPNVIEEITFTWMNELIMNSYRNKTVTSTELPDSPEKVSTEYSADILKKYWRGGNLVLALLKAFGVGLLVSFGYEMLGKLLNYTKPQLLRFLILYFSIDNPPALQGLLICFAMFVNLIVQTSLNNKYMLKNLENGLDVRSSLISLMYQKSLVLSSEAKLKTSSGDIINLMSVDINRIQSMLQNLSILVLAPFDIILCLVSLWPLLGKSTLAGVTVMAVLIPVNAVLVRYSRRLNKKQMKLKDARTRIINEILTSIKSIKLYAWEKPMLGKLNEARNDKELKNMVYIRLVSVASNFVWYIIPILVSLLSFGCFALTQDIPLTPDIVFPALSLLNLLSSPLYELPAVITSVIEAQVAIDRVCDFLKCEELDESFFRRLPRTSNVSVGKVVVEVKNASFYWTRKSYLDEEQQQQSSSSQNIEAGEGDKFHALRNVNFSVNKGDLACVVGKVGSGKTSLLYALLGQMIVTRGSAKGDGDGDESPPPSVEINGSIAYCSQQPWIMNASVKENILFGCRFDPEFYEKTIDACQLKPDLEILPDGDDTQVGEKGVSLSGGQKARLALARAVYARADIYLMDDVLSAVDSHVGKQIIEKVLSRGGLLGSKTIIMCTNSVSVLNYSSSISLIDEGVFVETAKYLDVDEKHHPKLFNLIKNHSKDTNGPDLVASSPSNTTASDSSSPSLYEDKTPQETAPAIATTTTTTRQKNGSSSRRASIETFHWNPLQKLLPNLKTGQMQEESQKGKVKWSVYFAYFKACSSTGIVVWMAVLVLGIALSVGGNYWLKYWTEQNSESGSNNNVWNFLLIYAAFGVGSTIANVLRTGILSLWLGLNASRKIHDSMAVQIMRAPMGFFERTPVGRIMNRFTSDINKIDSGIPFVLQMFVVTITRTVFTLLVISLAIPAYALVILFLSAIYVYYEIYYVSISRELKRLVSVSRSPIYAHLGESLNGIDTIRAYDQKERFDYIMNKVVDFNLKSVYMLTSINRWLNFRLQFVGGLGVLAASLMSVFSLKTSHPLSASMVGFIMTYALQVTGSLRAVVRASAEVESSIVAVERCLEYLELDEEEAKEDPTRLVPPLNWPHNGAIEFANFSTRYRKNLDLVLKDINLSIAKHTKVGVVGRTGSGKSSLALSIFRIIEPVEGKIAIDDINTSAMSLYDLRHRLSIIPQDSQLFEGTVRQNLDPFNYYTDAEVWRALELAHLKDHVLKMKSNDDTTDDSDKLLNKVSESGSNFSSGQRQLMSLARVLLKMQDANVLVLDEATSSVDYETDRIIQETIRTEFKDKTIITIAHRLETVMDNDCIIGLDRGELVEFDTPQNLIDSKEGVFYELCRQGGYIKE</sequence>
<feature type="transmembrane region" description="Helical" evidence="10">
    <location>
        <begin position="1199"/>
        <end position="1220"/>
    </location>
</feature>
<dbReference type="InterPro" id="IPR017871">
    <property type="entry name" value="ABC_transporter-like_CS"/>
</dbReference>
<comment type="subcellular location">
    <subcellularLocation>
        <location evidence="1">Vacuole membrane</location>
        <topology evidence="1">Multi-pass membrane protein</topology>
    </subcellularLocation>
</comment>
<evidence type="ECO:0000256" key="9">
    <source>
        <dbReference type="SAM" id="MobiDB-lite"/>
    </source>
</evidence>
<evidence type="ECO:0000256" key="7">
    <source>
        <dbReference type="ARBA" id="ARBA00022989"/>
    </source>
</evidence>
<proteinExistence type="predicted"/>
<feature type="compositionally biased region" description="Low complexity" evidence="9">
    <location>
        <begin position="877"/>
        <end position="892"/>
    </location>
</feature>
<dbReference type="InterPro" id="IPR044746">
    <property type="entry name" value="ABCC_6TM_D1"/>
</dbReference>
<keyword evidence="5" id="KW-0547">Nucleotide-binding</keyword>
<dbReference type="InterPro" id="IPR036640">
    <property type="entry name" value="ABC1_TM_sf"/>
</dbReference>
<dbReference type="InterPro" id="IPR011527">
    <property type="entry name" value="ABC1_TM_dom"/>
</dbReference>
<name>A0ABP0ZMT8_9ASCO</name>
<evidence type="ECO:0000256" key="8">
    <source>
        <dbReference type="ARBA" id="ARBA00023136"/>
    </source>
</evidence>
<feature type="transmembrane region" description="Helical" evidence="10">
    <location>
        <begin position="398"/>
        <end position="418"/>
    </location>
</feature>